<keyword evidence="4 8" id="KW-0690">Ribosome biogenesis</keyword>
<keyword evidence="11" id="KW-1185">Reference proteome</keyword>
<evidence type="ECO:0000256" key="2">
    <source>
        <dbReference type="ARBA" id="ARBA00004604"/>
    </source>
</evidence>
<dbReference type="GO" id="GO:0006364">
    <property type="term" value="P:rRNA processing"/>
    <property type="evidence" value="ECO:0007669"/>
    <property type="project" value="UniProtKB-UniRule"/>
</dbReference>
<dbReference type="AlphaFoldDB" id="A0A642UWY5"/>
<evidence type="ECO:0000256" key="6">
    <source>
        <dbReference type="ARBA" id="ARBA00023054"/>
    </source>
</evidence>
<evidence type="ECO:0000256" key="3">
    <source>
        <dbReference type="ARBA" id="ARBA00007869"/>
    </source>
</evidence>
<keyword evidence="5 8" id="KW-0698">rRNA processing</keyword>
<protein>
    <recommendedName>
        <fullName evidence="8">rRNA-processing protein</fullName>
    </recommendedName>
</protein>
<dbReference type="RefSeq" id="XP_034014362.1">
    <property type="nucleotide sequence ID" value="XM_034158971.1"/>
</dbReference>
<feature type="compositionally biased region" description="Basic and acidic residues" evidence="9">
    <location>
        <begin position="94"/>
        <end position="105"/>
    </location>
</feature>
<evidence type="ECO:0000256" key="9">
    <source>
        <dbReference type="SAM" id="MobiDB-lite"/>
    </source>
</evidence>
<feature type="region of interest" description="Disordered" evidence="9">
    <location>
        <begin position="94"/>
        <end position="131"/>
    </location>
</feature>
<evidence type="ECO:0000313" key="11">
    <source>
        <dbReference type="Proteomes" id="UP000449547"/>
    </source>
</evidence>
<dbReference type="GeneID" id="54779348"/>
<dbReference type="GO" id="GO:0005730">
    <property type="term" value="C:nucleolus"/>
    <property type="evidence" value="ECO:0007669"/>
    <property type="project" value="UniProtKB-SubCell"/>
</dbReference>
<feature type="compositionally biased region" description="Basic residues" evidence="9">
    <location>
        <begin position="111"/>
        <end position="124"/>
    </location>
</feature>
<evidence type="ECO:0000256" key="8">
    <source>
        <dbReference type="RuleBase" id="RU363084"/>
    </source>
</evidence>
<comment type="similarity">
    <text evidence="3 8">Belongs to the CGR1 family.</text>
</comment>
<dbReference type="Proteomes" id="UP000449547">
    <property type="component" value="Unassembled WGS sequence"/>
</dbReference>
<reference evidence="10 11" key="1">
    <citation type="submission" date="2019-07" db="EMBL/GenBank/DDBJ databases">
        <title>Genome assembly of two rare yeast pathogens: Diutina rugosa and Trichomonascus ciferrii.</title>
        <authorList>
            <person name="Mixao V."/>
            <person name="Saus E."/>
            <person name="Hansen A."/>
            <person name="Lass-Flor C."/>
            <person name="Gabaldon T."/>
        </authorList>
    </citation>
    <scope>NUCLEOTIDE SEQUENCE [LARGE SCALE GENOMIC DNA]</scope>
    <source>
        <strain evidence="10 11">CBS 613</strain>
    </source>
</reference>
<comment type="subcellular location">
    <subcellularLocation>
        <location evidence="2 8">Nucleus</location>
        <location evidence="2 8">Nucleolus</location>
    </subcellularLocation>
</comment>
<comment type="caution">
    <text evidence="10">The sequence shown here is derived from an EMBL/GenBank/DDBJ whole genome shotgun (WGS) entry which is preliminary data.</text>
</comment>
<evidence type="ECO:0000256" key="4">
    <source>
        <dbReference type="ARBA" id="ARBA00022517"/>
    </source>
</evidence>
<organism evidence="10 11">
    <name type="scientific">Diutina rugosa</name>
    <name type="common">Yeast</name>
    <name type="synonym">Candida rugosa</name>
    <dbReference type="NCBI Taxonomy" id="5481"/>
    <lineage>
        <taxon>Eukaryota</taxon>
        <taxon>Fungi</taxon>
        <taxon>Dikarya</taxon>
        <taxon>Ascomycota</taxon>
        <taxon>Saccharomycotina</taxon>
        <taxon>Pichiomycetes</taxon>
        <taxon>Debaryomycetaceae</taxon>
        <taxon>Diutina</taxon>
    </lineage>
</organism>
<dbReference type="Pfam" id="PF03879">
    <property type="entry name" value="Cgr1"/>
    <property type="match status" value="1"/>
</dbReference>
<dbReference type="EMBL" id="SWFT01000027">
    <property type="protein sequence ID" value="KAA8907011.1"/>
    <property type="molecule type" value="Genomic_DNA"/>
</dbReference>
<dbReference type="OrthoDB" id="3942380at2759"/>
<comment type="function">
    <text evidence="1 8">Involved in nucleolar integrity and required for processing of the pre-rRNA for the 60S ribosome subunit.</text>
</comment>
<keyword evidence="7 8" id="KW-0539">Nucleus</keyword>
<keyword evidence="6" id="KW-0175">Coiled coil</keyword>
<evidence type="ECO:0000313" key="10">
    <source>
        <dbReference type="EMBL" id="KAA8907011.1"/>
    </source>
</evidence>
<dbReference type="InterPro" id="IPR005579">
    <property type="entry name" value="Cgr1-like"/>
</dbReference>
<evidence type="ECO:0000256" key="1">
    <source>
        <dbReference type="ARBA" id="ARBA00004090"/>
    </source>
</evidence>
<proteinExistence type="inferred from homology"/>
<dbReference type="VEuPathDB" id="FungiDB:DIURU_000695"/>
<accession>A0A642UWY5</accession>
<dbReference type="OMA" id="PQMSNTE"/>
<evidence type="ECO:0000256" key="7">
    <source>
        <dbReference type="ARBA" id="ARBA00023242"/>
    </source>
</evidence>
<sequence length="131" mass="15744">MSSTSHLNIEDIPKKYLMPLPKEPGEGSRVNGKDYKIKKDAFRVKSLGVRKLSTWETRQKERMAQAQFKAKYKELKEEKANARQARIDEIKRRREAKEEKERYERMAATMHAKKVERKRRKEKRNKVLKER</sequence>
<gene>
    <name evidence="10" type="ORF">DIURU_000695</name>
</gene>
<evidence type="ECO:0000256" key="5">
    <source>
        <dbReference type="ARBA" id="ARBA00022552"/>
    </source>
</evidence>
<name>A0A642UWY5_DIURU</name>